<dbReference type="InParanoid" id="F6UIX6"/>
<accession>F6UIX6</accession>
<protein>
    <submittedName>
        <fullName evidence="1">Uncharacterized protein</fullName>
    </submittedName>
</protein>
<dbReference type="EMBL" id="EAAA01002207">
    <property type="status" value="NOT_ANNOTATED_CDS"/>
    <property type="molecule type" value="Genomic_DNA"/>
</dbReference>
<proteinExistence type="predicted"/>
<dbReference type="Proteomes" id="UP000008144">
    <property type="component" value="Chromosome 5"/>
</dbReference>
<evidence type="ECO:0000313" key="2">
    <source>
        <dbReference type="Proteomes" id="UP000008144"/>
    </source>
</evidence>
<sequence length="96" mass="11337">MNNNNLNNDDFPFVNNNRRSVGPPKLIPIGYLPNPTSFGSFPRFPNPLATNERQNHRQMQLPVRASTGSRRSRHFVPNECKDEYYWRKRKKNNFFA</sequence>
<dbReference type="Ensembl" id="ENSCINT00000023074.1">
    <property type="protein sequence ID" value="ENSCINP00000022828.1"/>
    <property type="gene ID" value="ENSCING00000012131.1"/>
</dbReference>
<reference evidence="1" key="4">
    <citation type="submission" date="2025-09" db="UniProtKB">
        <authorList>
            <consortium name="Ensembl"/>
        </authorList>
    </citation>
    <scope>IDENTIFICATION</scope>
</reference>
<reference evidence="1" key="3">
    <citation type="submission" date="2025-08" db="UniProtKB">
        <authorList>
            <consortium name="Ensembl"/>
        </authorList>
    </citation>
    <scope>IDENTIFICATION</scope>
</reference>
<dbReference type="HOGENOM" id="CLU_2359045_0_0_1"/>
<dbReference type="AlphaFoldDB" id="F6UIX6"/>
<reference evidence="1" key="2">
    <citation type="journal article" date="2008" name="Genome Biol.">
        <title>Improved genome assembly and evidence-based global gene model set for the chordate Ciona intestinalis: new insight into intron and operon populations.</title>
        <authorList>
            <person name="Satou Y."/>
            <person name="Mineta K."/>
            <person name="Ogasawara M."/>
            <person name="Sasakura Y."/>
            <person name="Shoguchi E."/>
            <person name="Ueno K."/>
            <person name="Yamada L."/>
            <person name="Matsumoto J."/>
            <person name="Wasserscheid J."/>
            <person name="Dewar K."/>
            <person name="Wiley G.B."/>
            <person name="Macmil S.L."/>
            <person name="Roe B.A."/>
            <person name="Zeller R.W."/>
            <person name="Hastings K.E."/>
            <person name="Lemaire P."/>
            <person name="Lindquist E."/>
            <person name="Endo T."/>
            <person name="Hotta K."/>
            <person name="Inaba K."/>
        </authorList>
    </citation>
    <scope>NUCLEOTIDE SEQUENCE [LARGE SCALE GENOMIC DNA]</scope>
    <source>
        <strain evidence="1">wild type</strain>
    </source>
</reference>
<reference evidence="2" key="1">
    <citation type="journal article" date="2002" name="Science">
        <title>The draft genome of Ciona intestinalis: insights into chordate and vertebrate origins.</title>
        <authorList>
            <person name="Dehal P."/>
            <person name="Satou Y."/>
            <person name="Campbell R.K."/>
            <person name="Chapman J."/>
            <person name="Degnan B."/>
            <person name="De Tomaso A."/>
            <person name="Davidson B."/>
            <person name="Di Gregorio A."/>
            <person name="Gelpke M."/>
            <person name="Goodstein D.M."/>
            <person name="Harafuji N."/>
            <person name="Hastings K.E."/>
            <person name="Ho I."/>
            <person name="Hotta K."/>
            <person name="Huang W."/>
            <person name="Kawashima T."/>
            <person name="Lemaire P."/>
            <person name="Martinez D."/>
            <person name="Meinertzhagen I.A."/>
            <person name="Necula S."/>
            <person name="Nonaka M."/>
            <person name="Putnam N."/>
            <person name="Rash S."/>
            <person name="Saiga H."/>
            <person name="Satake M."/>
            <person name="Terry A."/>
            <person name="Yamada L."/>
            <person name="Wang H.G."/>
            <person name="Awazu S."/>
            <person name="Azumi K."/>
            <person name="Boore J."/>
            <person name="Branno M."/>
            <person name="Chin-Bow S."/>
            <person name="DeSantis R."/>
            <person name="Doyle S."/>
            <person name="Francino P."/>
            <person name="Keys D.N."/>
            <person name="Haga S."/>
            <person name="Hayashi H."/>
            <person name="Hino K."/>
            <person name="Imai K.S."/>
            <person name="Inaba K."/>
            <person name="Kano S."/>
            <person name="Kobayashi K."/>
            <person name="Kobayashi M."/>
            <person name="Lee B.I."/>
            <person name="Makabe K.W."/>
            <person name="Manohar C."/>
            <person name="Matassi G."/>
            <person name="Medina M."/>
            <person name="Mochizuki Y."/>
            <person name="Mount S."/>
            <person name="Morishita T."/>
            <person name="Miura S."/>
            <person name="Nakayama A."/>
            <person name="Nishizaka S."/>
            <person name="Nomoto H."/>
            <person name="Ohta F."/>
            <person name="Oishi K."/>
            <person name="Rigoutsos I."/>
            <person name="Sano M."/>
            <person name="Sasaki A."/>
            <person name="Sasakura Y."/>
            <person name="Shoguchi E."/>
            <person name="Shin-i T."/>
            <person name="Spagnuolo A."/>
            <person name="Stainier D."/>
            <person name="Suzuki M.M."/>
            <person name="Tassy O."/>
            <person name="Takatori N."/>
            <person name="Tokuoka M."/>
            <person name="Yagi K."/>
            <person name="Yoshizaki F."/>
            <person name="Wada S."/>
            <person name="Zhang C."/>
            <person name="Hyatt P.D."/>
            <person name="Larimer F."/>
            <person name="Detter C."/>
            <person name="Doggett N."/>
            <person name="Glavina T."/>
            <person name="Hawkins T."/>
            <person name="Richardson P."/>
            <person name="Lucas S."/>
            <person name="Kohara Y."/>
            <person name="Levine M."/>
            <person name="Satoh N."/>
            <person name="Rokhsar D.S."/>
        </authorList>
    </citation>
    <scope>NUCLEOTIDE SEQUENCE [LARGE SCALE GENOMIC DNA]</scope>
</reference>
<keyword evidence="2" id="KW-1185">Reference proteome</keyword>
<organism evidence="1 2">
    <name type="scientific">Ciona intestinalis</name>
    <name type="common">Transparent sea squirt</name>
    <name type="synonym">Ascidia intestinalis</name>
    <dbReference type="NCBI Taxonomy" id="7719"/>
    <lineage>
        <taxon>Eukaryota</taxon>
        <taxon>Metazoa</taxon>
        <taxon>Chordata</taxon>
        <taxon>Tunicata</taxon>
        <taxon>Ascidiacea</taxon>
        <taxon>Phlebobranchia</taxon>
        <taxon>Cionidae</taxon>
        <taxon>Ciona</taxon>
    </lineage>
</organism>
<evidence type="ECO:0000313" key="1">
    <source>
        <dbReference type="Ensembl" id="ENSCINP00000022828.1"/>
    </source>
</evidence>
<name>F6UIX6_CIOIN</name>